<evidence type="ECO:0000313" key="2">
    <source>
        <dbReference type="Proteomes" id="UP000550508"/>
    </source>
</evidence>
<dbReference type="Proteomes" id="UP000550508">
    <property type="component" value="Unassembled WGS sequence"/>
</dbReference>
<accession>A0A849VV96</accession>
<name>A0A849VV96_9HYPH</name>
<proteinExistence type="predicted"/>
<comment type="caution">
    <text evidence="1">The sequence shown here is derived from an EMBL/GenBank/DDBJ whole genome shotgun (WGS) entry which is preliminary data.</text>
</comment>
<reference evidence="1 2" key="1">
    <citation type="submission" date="2020-05" db="EMBL/GenBank/DDBJ databases">
        <authorList>
            <person name="Kim M.K."/>
        </authorList>
    </citation>
    <scope>NUCLEOTIDE SEQUENCE [LARGE SCALE GENOMIC DNA]</scope>
    <source>
        <strain evidence="1 2">BT25</strain>
    </source>
</reference>
<protein>
    <submittedName>
        <fullName evidence="1">Uncharacterized protein</fullName>
    </submittedName>
</protein>
<dbReference type="AlphaFoldDB" id="A0A849VV96"/>
<sequence length="136" mass="15125">MSNENPQNDSHSPLEAVLALETGIQPETPKTPVGVSIESLVDTLSDQELEALSDLIPGLELYVIQSHPELFKRITAGWSEEQKAAGLERLREQEKAYKASVYEDLDRLERAQPTGEADCSMIEQQILVIDPQQVKP</sequence>
<dbReference type="EMBL" id="JABUMX010000008">
    <property type="protein sequence ID" value="NTS33891.1"/>
    <property type="molecule type" value="Genomic_DNA"/>
</dbReference>
<dbReference type="RefSeq" id="WP_174208498.1">
    <property type="nucleotide sequence ID" value="NZ_JABUMX010000008.1"/>
</dbReference>
<evidence type="ECO:0000313" key="1">
    <source>
        <dbReference type="EMBL" id="NTS33891.1"/>
    </source>
</evidence>
<keyword evidence="2" id="KW-1185">Reference proteome</keyword>
<gene>
    <name evidence="1" type="ORF">HQ945_21765</name>
</gene>
<organism evidence="1 2">
    <name type="scientific">Phyllobacterium pellucidum</name>
    <dbReference type="NCBI Taxonomy" id="2740464"/>
    <lineage>
        <taxon>Bacteria</taxon>
        <taxon>Pseudomonadati</taxon>
        <taxon>Pseudomonadota</taxon>
        <taxon>Alphaproteobacteria</taxon>
        <taxon>Hyphomicrobiales</taxon>
        <taxon>Phyllobacteriaceae</taxon>
        <taxon>Phyllobacterium</taxon>
    </lineage>
</organism>